<dbReference type="InterPro" id="IPR036388">
    <property type="entry name" value="WH-like_DNA-bd_sf"/>
</dbReference>
<evidence type="ECO:0000259" key="9">
    <source>
        <dbReference type="PROSITE" id="PS51755"/>
    </source>
</evidence>
<dbReference type="STRING" id="180163.SAMN02745174_00685"/>
<keyword evidence="2" id="KW-0902">Two-component regulatory system</keyword>
<dbReference type="CDD" id="cd00383">
    <property type="entry name" value="trans_reg_C"/>
    <property type="match status" value="1"/>
</dbReference>
<dbReference type="CDD" id="cd17574">
    <property type="entry name" value="REC_OmpR"/>
    <property type="match status" value="1"/>
</dbReference>
<dbReference type="PANTHER" id="PTHR48111">
    <property type="entry name" value="REGULATOR OF RPOS"/>
    <property type="match status" value="1"/>
</dbReference>
<dbReference type="PANTHER" id="PTHR48111:SF73">
    <property type="entry name" value="ALKALINE PHOSPHATASE SYNTHESIS TRANSCRIPTIONAL REGULATORY PROTEIN PHOP"/>
    <property type="match status" value="1"/>
</dbReference>
<dbReference type="OrthoDB" id="86474at2"/>
<sequence length="219" mass="25879">MKRVLIVDDEWKLRRLIRDYLIKNSFDVEEVSDGEECLDILKIEKFDIIILDVMMERMDGWETLREIRKTSEIPVVMLTAREEEEDQLLGYELGVDEYITKPFNPQLLIAKLKAILRRGEGKKIGKDKILGEVQLNLEKREVKLKGNVLDLAPKEFELLCYFMENVGICLSREKILNSVWGWDYFGDERTVDTHIKRLRKKIGEEYIQTVRGYGYKMEL</sequence>
<dbReference type="AlphaFoldDB" id="A0A1T4KZK7"/>
<evidence type="ECO:0000256" key="1">
    <source>
        <dbReference type="ARBA" id="ARBA00022553"/>
    </source>
</evidence>
<dbReference type="RefSeq" id="WP_078693217.1">
    <property type="nucleotide sequence ID" value="NZ_FUWX01000005.1"/>
</dbReference>
<dbReference type="Pfam" id="PF00072">
    <property type="entry name" value="Response_reg"/>
    <property type="match status" value="1"/>
</dbReference>
<dbReference type="GO" id="GO:0032993">
    <property type="term" value="C:protein-DNA complex"/>
    <property type="evidence" value="ECO:0007669"/>
    <property type="project" value="TreeGrafter"/>
</dbReference>
<dbReference type="Proteomes" id="UP000191153">
    <property type="component" value="Unassembled WGS sequence"/>
</dbReference>
<feature type="DNA-binding region" description="OmpR/PhoB-type" evidence="7">
    <location>
        <begin position="125"/>
        <end position="219"/>
    </location>
</feature>
<accession>A0A1T4KZK7</accession>
<keyword evidence="1 6" id="KW-0597">Phosphoprotein</keyword>
<dbReference type="Gene3D" id="6.10.250.690">
    <property type="match status" value="1"/>
</dbReference>
<feature type="modified residue" description="4-aspartylphosphate" evidence="6">
    <location>
        <position position="52"/>
    </location>
</feature>
<dbReference type="FunFam" id="1.10.10.10:FF:000018">
    <property type="entry name" value="DNA-binding response regulator ResD"/>
    <property type="match status" value="1"/>
</dbReference>
<dbReference type="InterPro" id="IPR039420">
    <property type="entry name" value="WalR-like"/>
</dbReference>
<evidence type="ECO:0000256" key="4">
    <source>
        <dbReference type="ARBA" id="ARBA00023125"/>
    </source>
</evidence>
<keyword evidence="4 7" id="KW-0238">DNA-binding</keyword>
<evidence type="ECO:0000256" key="6">
    <source>
        <dbReference type="PROSITE-ProRule" id="PRU00169"/>
    </source>
</evidence>
<dbReference type="Pfam" id="PF00486">
    <property type="entry name" value="Trans_reg_C"/>
    <property type="match status" value="1"/>
</dbReference>
<dbReference type="GO" id="GO:0000976">
    <property type="term" value="F:transcription cis-regulatory region binding"/>
    <property type="evidence" value="ECO:0007669"/>
    <property type="project" value="TreeGrafter"/>
</dbReference>
<evidence type="ECO:0000256" key="2">
    <source>
        <dbReference type="ARBA" id="ARBA00023012"/>
    </source>
</evidence>
<keyword evidence="5" id="KW-0804">Transcription</keyword>
<dbReference type="GO" id="GO:0006355">
    <property type="term" value="P:regulation of DNA-templated transcription"/>
    <property type="evidence" value="ECO:0007669"/>
    <property type="project" value="InterPro"/>
</dbReference>
<dbReference type="InterPro" id="IPR001789">
    <property type="entry name" value="Sig_transdc_resp-reg_receiver"/>
</dbReference>
<feature type="domain" description="OmpR/PhoB-type" evidence="9">
    <location>
        <begin position="125"/>
        <end position="219"/>
    </location>
</feature>
<keyword evidence="3" id="KW-0805">Transcription regulation</keyword>
<protein>
    <submittedName>
        <fullName evidence="10">DNA-binding response regulator, OmpR family, contains REC and winged-helix (WHTH) domain</fullName>
    </submittedName>
</protein>
<dbReference type="Gene3D" id="3.40.50.2300">
    <property type="match status" value="1"/>
</dbReference>
<reference evidence="10 11" key="1">
    <citation type="submission" date="2017-02" db="EMBL/GenBank/DDBJ databases">
        <authorList>
            <person name="Peterson S.W."/>
        </authorList>
    </citation>
    <scope>NUCLEOTIDE SEQUENCE [LARGE SCALE GENOMIC DNA]</scope>
    <source>
        <strain evidence="10 11">ATCC 700028</strain>
    </source>
</reference>
<gene>
    <name evidence="10" type="ORF">SAMN02745174_00685</name>
</gene>
<dbReference type="PROSITE" id="PS50110">
    <property type="entry name" value="RESPONSE_REGULATORY"/>
    <property type="match status" value="1"/>
</dbReference>
<dbReference type="FunFam" id="3.40.50.2300:FF:000001">
    <property type="entry name" value="DNA-binding response regulator PhoB"/>
    <property type="match status" value="1"/>
</dbReference>
<name>A0A1T4KZK7_9FUSO</name>
<evidence type="ECO:0000313" key="10">
    <source>
        <dbReference type="EMBL" id="SJZ47869.1"/>
    </source>
</evidence>
<proteinExistence type="predicted"/>
<dbReference type="InterPro" id="IPR001867">
    <property type="entry name" value="OmpR/PhoB-type_DNA-bd"/>
</dbReference>
<organism evidence="10 11">
    <name type="scientific">Cetobacterium ceti</name>
    <dbReference type="NCBI Taxonomy" id="180163"/>
    <lineage>
        <taxon>Bacteria</taxon>
        <taxon>Fusobacteriati</taxon>
        <taxon>Fusobacteriota</taxon>
        <taxon>Fusobacteriia</taxon>
        <taxon>Fusobacteriales</taxon>
        <taxon>Fusobacteriaceae</taxon>
        <taxon>Cetobacterium</taxon>
    </lineage>
</organism>
<keyword evidence="11" id="KW-1185">Reference proteome</keyword>
<dbReference type="SUPFAM" id="SSF52172">
    <property type="entry name" value="CheY-like"/>
    <property type="match status" value="1"/>
</dbReference>
<dbReference type="Gene3D" id="1.10.10.10">
    <property type="entry name" value="Winged helix-like DNA-binding domain superfamily/Winged helix DNA-binding domain"/>
    <property type="match status" value="1"/>
</dbReference>
<evidence type="ECO:0000259" key="8">
    <source>
        <dbReference type="PROSITE" id="PS50110"/>
    </source>
</evidence>
<feature type="domain" description="Response regulatory" evidence="8">
    <location>
        <begin position="3"/>
        <end position="116"/>
    </location>
</feature>
<evidence type="ECO:0000313" key="11">
    <source>
        <dbReference type="Proteomes" id="UP000191153"/>
    </source>
</evidence>
<dbReference type="GO" id="GO:0000156">
    <property type="term" value="F:phosphorelay response regulator activity"/>
    <property type="evidence" value="ECO:0007669"/>
    <property type="project" value="TreeGrafter"/>
</dbReference>
<evidence type="ECO:0000256" key="5">
    <source>
        <dbReference type="ARBA" id="ARBA00023163"/>
    </source>
</evidence>
<evidence type="ECO:0000256" key="7">
    <source>
        <dbReference type="PROSITE-ProRule" id="PRU01091"/>
    </source>
</evidence>
<dbReference type="InterPro" id="IPR011006">
    <property type="entry name" value="CheY-like_superfamily"/>
</dbReference>
<dbReference type="PROSITE" id="PS51755">
    <property type="entry name" value="OMPR_PHOB"/>
    <property type="match status" value="1"/>
</dbReference>
<dbReference type="EMBL" id="FUWX01000005">
    <property type="protein sequence ID" value="SJZ47869.1"/>
    <property type="molecule type" value="Genomic_DNA"/>
</dbReference>
<dbReference type="InterPro" id="IPR016032">
    <property type="entry name" value="Sig_transdc_resp-reg_C-effctor"/>
</dbReference>
<dbReference type="GO" id="GO:0005829">
    <property type="term" value="C:cytosol"/>
    <property type="evidence" value="ECO:0007669"/>
    <property type="project" value="TreeGrafter"/>
</dbReference>
<dbReference type="SUPFAM" id="SSF46894">
    <property type="entry name" value="C-terminal effector domain of the bipartite response regulators"/>
    <property type="match status" value="1"/>
</dbReference>
<dbReference type="SMART" id="SM00448">
    <property type="entry name" value="REC"/>
    <property type="match status" value="1"/>
</dbReference>
<dbReference type="SMART" id="SM00862">
    <property type="entry name" value="Trans_reg_C"/>
    <property type="match status" value="1"/>
</dbReference>
<evidence type="ECO:0000256" key="3">
    <source>
        <dbReference type="ARBA" id="ARBA00023015"/>
    </source>
</evidence>